<accession>A0A2A6J373</accession>
<dbReference type="RefSeq" id="WP_097615700.1">
    <property type="nucleotide sequence ID" value="NZ_NWSV01000037.1"/>
</dbReference>
<dbReference type="PANTHER" id="PTHR46796:SF12">
    <property type="entry name" value="HTH-TYPE DNA-BINDING TRANSCRIPTIONAL ACTIVATOR EUTR"/>
    <property type="match status" value="1"/>
</dbReference>
<dbReference type="EMBL" id="NWSV01000037">
    <property type="protein sequence ID" value="PDT00452.1"/>
    <property type="molecule type" value="Genomic_DNA"/>
</dbReference>
<comment type="caution">
    <text evidence="5">The sequence shown here is derived from an EMBL/GenBank/DDBJ whole genome shotgun (WGS) entry which is preliminary data.</text>
</comment>
<keyword evidence="2" id="KW-0238">DNA-binding</keyword>
<keyword evidence="6" id="KW-1185">Reference proteome</keyword>
<dbReference type="GO" id="GO:0003700">
    <property type="term" value="F:DNA-binding transcription factor activity"/>
    <property type="evidence" value="ECO:0007669"/>
    <property type="project" value="InterPro"/>
</dbReference>
<keyword evidence="1" id="KW-0805">Transcription regulation</keyword>
<organism evidence="5 6">
    <name type="scientific">Rhizobium chutanense</name>
    <dbReference type="NCBI Taxonomy" id="2035448"/>
    <lineage>
        <taxon>Bacteria</taxon>
        <taxon>Pseudomonadati</taxon>
        <taxon>Pseudomonadota</taxon>
        <taxon>Alphaproteobacteria</taxon>
        <taxon>Hyphomicrobiales</taxon>
        <taxon>Rhizobiaceae</taxon>
        <taxon>Rhizobium/Agrobacterium group</taxon>
        <taxon>Rhizobium</taxon>
    </lineage>
</organism>
<evidence type="ECO:0000313" key="5">
    <source>
        <dbReference type="EMBL" id="PDT00452.1"/>
    </source>
</evidence>
<dbReference type="Pfam" id="PF12833">
    <property type="entry name" value="HTH_18"/>
    <property type="match status" value="1"/>
</dbReference>
<feature type="domain" description="HTH araC/xylS-type" evidence="4">
    <location>
        <begin position="224"/>
        <end position="324"/>
    </location>
</feature>
<dbReference type="Gene3D" id="1.10.10.60">
    <property type="entry name" value="Homeodomain-like"/>
    <property type="match status" value="1"/>
</dbReference>
<dbReference type="GO" id="GO:0043565">
    <property type="term" value="F:sequence-specific DNA binding"/>
    <property type="evidence" value="ECO:0007669"/>
    <property type="project" value="InterPro"/>
</dbReference>
<evidence type="ECO:0000313" key="6">
    <source>
        <dbReference type="Proteomes" id="UP000220768"/>
    </source>
</evidence>
<dbReference type="InterPro" id="IPR050204">
    <property type="entry name" value="AraC_XylS_family_regulators"/>
</dbReference>
<proteinExistence type="predicted"/>
<dbReference type="SUPFAM" id="SSF46689">
    <property type="entry name" value="Homeodomain-like"/>
    <property type="match status" value="2"/>
</dbReference>
<dbReference type="SMART" id="SM00342">
    <property type="entry name" value="HTH_ARAC"/>
    <property type="match status" value="1"/>
</dbReference>
<evidence type="ECO:0000256" key="1">
    <source>
        <dbReference type="ARBA" id="ARBA00023015"/>
    </source>
</evidence>
<dbReference type="PROSITE" id="PS01124">
    <property type="entry name" value="HTH_ARAC_FAMILY_2"/>
    <property type="match status" value="1"/>
</dbReference>
<dbReference type="AlphaFoldDB" id="A0A2A6J373"/>
<dbReference type="Proteomes" id="UP000220768">
    <property type="component" value="Unassembled WGS sequence"/>
</dbReference>
<dbReference type="InterPro" id="IPR018060">
    <property type="entry name" value="HTH_AraC"/>
</dbReference>
<dbReference type="PANTHER" id="PTHR46796">
    <property type="entry name" value="HTH-TYPE TRANSCRIPTIONAL ACTIVATOR RHAS-RELATED"/>
    <property type="match status" value="1"/>
</dbReference>
<sequence>MEGSLPYRAHSKFAIDQADGGRMLAHDASALISTRFEPLSHWKAVEDGHYIVGRFSASKVRCRSALKQAFDGAPDAYVLYLPFPNALPESCAGAQRFTTRKFGFLEDLSQFDQLTADEHPSYIALSFEKAAMVQQVSELLNGPVMADLQFDRVVDLATEKGLRLAALGHLVWSCVNLSDADRLAPAALERLFQATMIALLEVAPNSYMPQLERPVSPAVSWHVKRAIDYMHANLSQPITVARIAAETGTSVRALQTAFQRFKGTTPLGFLRMIRLEAARRALTDDGGARSIADVARNAGFTHMGRFAAAYYQAFGEAPSETVRMR</sequence>
<gene>
    <name evidence="5" type="ORF">CO666_30505</name>
</gene>
<protein>
    <submittedName>
        <fullName evidence="5">AraC family transcriptional regulator</fullName>
    </submittedName>
</protein>
<reference evidence="5 6" key="1">
    <citation type="submission" date="2017-09" db="EMBL/GenBank/DDBJ databases">
        <title>Comparative genomics of rhizobia isolated from Phaseolus vulgaris in China.</title>
        <authorList>
            <person name="Tong W."/>
        </authorList>
    </citation>
    <scope>NUCLEOTIDE SEQUENCE [LARGE SCALE GENOMIC DNA]</scope>
    <source>
        <strain evidence="5 6">C5</strain>
    </source>
</reference>
<evidence type="ECO:0000256" key="2">
    <source>
        <dbReference type="ARBA" id="ARBA00023125"/>
    </source>
</evidence>
<keyword evidence="3" id="KW-0804">Transcription</keyword>
<evidence type="ECO:0000259" key="4">
    <source>
        <dbReference type="PROSITE" id="PS01124"/>
    </source>
</evidence>
<name>A0A2A6J373_9HYPH</name>
<dbReference type="InterPro" id="IPR009057">
    <property type="entry name" value="Homeodomain-like_sf"/>
</dbReference>
<evidence type="ECO:0000256" key="3">
    <source>
        <dbReference type="ARBA" id="ARBA00023163"/>
    </source>
</evidence>